<comment type="caution">
    <text evidence="1">The sequence shown here is derived from an EMBL/GenBank/DDBJ whole genome shotgun (WGS) entry which is preliminary data.</text>
</comment>
<keyword evidence="2" id="KW-1185">Reference proteome</keyword>
<organism evidence="1 2">
    <name type="scientific">Chelatococcus sambhunathii</name>
    <dbReference type="NCBI Taxonomy" id="363953"/>
    <lineage>
        <taxon>Bacteria</taxon>
        <taxon>Pseudomonadati</taxon>
        <taxon>Pseudomonadota</taxon>
        <taxon>Alphaproteobacteria</taxon>
        <taxon>Hyphomicrobiales</taxon>
        <taxon>Chelatococcaceae</taxon>
        <taxon>Chelatococcus</taxon>
    </lineage>
</organism>
<accession>A0ABU1DL86</accession>
<gene>
    <name evidence="1" type="ORF">IHQ68_19970</name>
</gene>
<evidence type="ECO:0000313" key="2">
    <source>
        <dbReference type="Proteomes" id="UP001181622"/>
    </source>
</evidence>
<evidence type="ECO:0000313" key="1">
    <source>
        <dbReference type="EMBL" id="MDR4308906.1"/>
    </source>
</evidence>
<dbReference type="Proteomes" id="UP001181622">
    <property type="component" value="Unassembled WGS sequence"/>
</dbReference>
<name>A0ABU1DL86_9HYPH</name>
<sequence length="211" mass="23264">MFGLDTLDVSIGVILFFLQVSLLCSTIREGVETFSKARAGDLERGLREMLDDPKGLTIVRSLFEHAQLSSLFPGDYDPGRLKSKRDGPGVMPRSARASLPSYIPAGQFAVALMDIVARGRGDWPYPVDPAPMTVDLLRQRAATLPSGKLQRAMLSAIDHGENDLGKIKANLERWYDGTMDRVSGWYKRRTQIWLLGIGLGRGLISSEPQSC</sequence>
<protein>
    <submittedName>
        <fullName evidence="1">Uncharacterized protein</fullName>
    </submittedName>
</protein>
<proteinExistence type="predicted"/>
<dbReference type="RefSeq" id="WP_309395042.1">
    <property type="nucleotide sequence ID" value="NZ_JADBEO010000096.1"/>
</dbReference>
<dbReference type="EMBL" id="JADBEO010000096">
    <property type="protein sequence ID" value="MDR4308906.1"/>
    <property type="molecule type" value="Genomic_DNA"/>
</dbReference>
<reference evidence="1" key="1">
    <citation type="submission" date="2020-10" db="EMBL/GenBank/DDBJ databases">
        <authorList>
            <person name="Abbas A."/>
            <person name="Razzaq R."/>
            <person name="Waqas M."/>
            <person name="Abbas N."/>
            <person name="Nielsen T.K."/>
            <person name="Hansen L.H."/>
            <person name="Hussain S."/>
            <person name="Shahid M."/>
        </authorList>
    </citation>
    <scope>NUCLEOTIDE SEQUENCE</scope>
    <source>
        <strain evidence="1">S14</strain>
    </source>
</reference>